<comment type="caution">
    <text evidence="3">The sequence shown here is derived from an EMBL/GenBank/DDBJ whole genome shotgun (WGS) entry which is preliminary data.</text>
</comment>
<evidence type="ECO:0000313" key="3">
    <source>
        <dbReference type="EMBL" id="MCW1244841.1"/>
    </source>
</evidence>
<protein>
    <submittedName>
        <fullName evidence="3">Filamentous hemagglutinin family protein</fullName>
    </submittedName>
</protein>
<feature type="region of interest" description="Disordered" evidence="1">
    <location>
        <begin position="94"/>
        <end position="140"/>
    </location>
</feature>
<feature type="compositionally biased region" description="Basic and acidic residues" evidence="1">
    <location>
        <begin position="121"/>
        <end position="140"/>
    </location>
</feature>
<feature type="non-terminal residue" evidence="3">
    <location>
        <position position="1"/>
    </location>
</feature>
<feature type="domain" description="DUF3739" evidence="2">
    <location>
        <begin position="2"/>
        <end position="41"/>
    </location>
</feature>
<proteinExistence type="predicted"/>
<accession>A0ABT3F6Z8</accession>
<dbReference type="InterPro" id="IPR021026">
    <property type="entry name" value="Filamn_hemagglutn_DUF3739"/>
</dbReference>
<keyword evidence="4" id="KW-1185">Reference proteome</keyword>
<dbReference type="Proteomes" id="UP001061999">
    <property type="component" value="Unassembled WGS sequence"/>
</dbReference>
<reference evidence="3" key="1">
    <citation type="submission" date="2022-07" db="EMBL/GenBank/DDBJ databases">
        <title>Pseudomonas agronomica sp. nov.: a novel bacterium with biotechnological application in the synthesis of biofertilizers from valorized agricultural residues.</title>
        <authorList>
            <person name="Robas M."/>
            <person name="Fernandez V.M."/>
            <person name="Luna L."/>
            <person name="Provanza A."/>
            <person name="Jimenez P.A."/>
        </authorList>
    </citation>
    <scope>NUCLEOTIDE SEQUENCE</scope>
    <source>
        <strain evidence="3">SAICEU22T</strain>
    </source>
</reference>
<organism evidence="3 4">
    <name type="scientific">Pseudomonas agronomica</name>
    <dbReference type="NCBI Taxonomy" id="2979328"/>
    <lineage>
        <taxon>Bacteria</taxon>
        <taxon>Pseudomonadati</taxon>
        <taxon>Pseudomonadota</taxon>
        <taxon>Gammaproteobacteria</taxon>
        <taxon>Pseudomonadales</taxon>
        <taxon>Pseudomonadaceae</taxon>
        <taxon>Pseudomonas</taxon>
    </lineage>
</organism>
<dbReference type="EMBL" id="JAOSHO010000105">
    <property type="protein sequence ID" value="MCW1244841.1"/>
    <property type="molecule type" value="Genomic_DNA"/>
</dbReference>
<sequence length="140" mass="14283">LGTIDAGEAGIRVSGNINIAALHVVNAANIQVQGKSNGVPVSAVVNTGALTNASSAAASASDAAEGVAREQQAASRNRMPSVFSVQVLGFGNERLAPSQEGASRAPAQEPSNSVRVLGAGRLDDQARNQLTPEERRNLTL</sequence>
<evidence type="ECO:0000313" key="4">
    <source>
        <dbReference type="Proteomes" id="UP001061999"/>
    </source>
</evidence>
<evidence type="ECO:0000256" key="1">
    <source>
        <dbReference type="SAM" id="MobiDB-lite"/>
    </source>
</evidence>
<evidence type="ECO:0000259" key="2">
    <source>
        <dbReference type="Pfam" id="PF12545"/>
    </source>
</evidence>
<dbReference type="Pfam" id="PF12545">
    <property type="entry name" value="DUF3739"/>
    <property type="match status" value="1"/>
</dbReference>
<gene>
    <name evidence="3" type="ORF">OC610_10530</name>
</gene>
<dbReference type="RefSeq" id="WP_264427730.1">
    <property type="nucleotide sequence ID" value="NZ_JAOSHO010000105.1"/>
</dbReference>
<name>A0ABT3F6Z8_9PSED</name>